<protein>
    <submittedName>
        <fullName evidence="1">Uncharacterized protein</fullName>
    </submittedName>
</protein>
<reference evidence="1" key="1">
    <citation type="submission" date="2021-03" db="EMBL/GenBank/DDBJ databases">
        <authorList>
            <person name="Liu X."/>
        </authorList>
    </citation>
    <scope>NUCLEOTIDE SEQUENCE</scope>
    <source>
        <strain evidence="1">Mt1</strain>
    </source>
</reference>
<organism evidence="1">
    <name type="scientific">Zelkova schneideriana</name>
    <dbReference type="NCBI Taxonomy" id="172643"/>
    <lineage>
        <taxon>Eukaryota</taxon>
        <taxon>Viridiplantae</taxon>
        <taxon>Streptophyta</taxon>
        <taxon>Embryophyta</taxon>
        <taxon>Tracheophyta</taxon>
        <taxon>Spermatophyta</taxon>
        <taxon>Magnoliopsida</taxon>
        <taxon>eudicotyledons</taxon>
        <taxon>Gunneridae</taxon>
        <taxon>Pentapetalae</taxon>
        <taxon>rosids</taxon>
        <taxon>fabids</taxon>
        <taxon>Rosales</taxon>
        <taxon>Ulmaceae</taxon>
        <taxon>Zelkova</taxon>
    </lineage>
</organism>
<geneLocation type="mitochondrion" evidence="1"/>
<dbReference type="EMBL" id="MW717907">
    <property type="protein sequence ID" value="QWQ49863.1"/>
    <property type="molecule type" value="Genomic_DNA"/>
</dbReference>
<sequence>MEFSVFLADVRPSSGSKKLSLGAAPIFSGYEEAGVHHMEENPTRLCMPSHWTGETDSPEVELSKRDRSNASTPYCLFRGGRKCLWDHSTFIAFPSYSDLARLEYETKVILKYARSFFPTYPNRTFYYLVEQKADSLGGISRGKKENTYFTADFIQKRRKKATRPKQTAS</sequence>
<gene>
    <name evidence="1" type="primary">ORF169</name>
</gene>
<proteinExistence type="predicted"/>
<evidence type="ECO:0000313" key="1">
    <source>
        <dbReference type="EMBL" id="QWQ49863.1"/>
    </source>
</evidence>
<name>A0A8F1N764_9ROSA</name>
<dbReference type="AlphaFoldDB" id="A0A8F1N764"/>
<keyword evidence="1" id="KW-0496">Mitochondrion</keyword>
<accession>A0A8F1N764</accession>